<dbReference type="InterPro" id="IPR003736">
    <property type="entry name" value="PAAI_dom"/>
</dbReference>
<sequence>MTRSRSDTPSYTVQRMPESHWTHNPQADVVCPSDIVFGLTRHTTDDGQRRSELRPGSASHGLDGLPAPGVLFMLADTVVGGPCVRIVHPTEVIVTSSLHIELFSRPFAEHPVVAGVGGQPSRYQGGAVSASIVRSGDLDVASVSGRFAVLPNSERAAGAIGDLAPPANFDFKQFNGSVLHTLGGRVLDRTADTLTMSFLAHPELANERLGLHGGCAALMGERACDDLIRSVAADGYDVQAVTMNAVFFRPIPADGGELKCIATVQHSGRQLIAAQAVMFTQSGKPAIVVDVIAGGVVGT</sequence>
<gene>
    <name evidence="5" type="ORF">UFOPK2656_00038</name>
    <name evidence="6" type="ORF">UFOPK3267_00643</name>
    <name evidence="7" type="ORF">UFOPK3651_01888</name>
    <name evidence="8" type="ORF">UFOPK3931_02403</name>
    <name evidence="4" type="ORF">UFOPK4189_01642</name>
</gene>
<reference evidence="5" key="1">
    <citation type="submission" date="2020-05" db="EMBL/GenBank/DDBJ databases">
        <authorList>
            <person name="Chiriac C."/>
            <person name="Salcher M."/>
            <person name="Ghai R."/>
            <person name="Kavagutti S V."/>
        </authorList>
    </citation>
    <scope>NUCLEOTIDE SEQUENCE</scope>
</reference>
<dbReference type="Gene3D" id="3.10.129.10">
    <property type="entry name" value="Hotdog Thioesterase"/>
    <property type="match status" value="1"/>
</dbReference>
<evidence type="ECO:0000313" key="6">
    <source>
        <dbReference type="EMBL" id="CAB4848170.1"/>
    </source>
</evidence>
<dbReference type="EMBL" id="CAFBIY010000024">
    <property type="protein sequence ID" value="CAB4848170.1"/>
    <property type="molecule type" value="Genomic_DNA"/>
</dbReference>
<dbReference type="EMBL" id="CAFBOL010000082">
    <property type="protein sequence ID" value="CAB5004392.1"/>
    <property type="molecule type" value="Genomic_DNA"/>
</dbReference>
<feature type="domain" description="Thioesterase" evidence="3">
    <location>
        <begin position="211"/>
        <end position="284"/>
    </location>
</feature>
<proteinExistence type="predicted"/>
<feature type="region of interest" description="Disordered" evidence="2">
    <location>
        <begin position="1"/>
        <end position="25"/>
    </location>
</feature>
<dbReference type="NCBIfam" id="TIGR00369">
    <property type="entry name" value="unchar_dom_1"/>
    <property type="match status" value="1"/>
</dbReference>
<evidence type="ECO:0000313" key="8">
    <source>
        <dbReference type="EMBL" id="CAB5004392.1"/>
    </source>
</evidence>
<evidence type="ECO:0000256" key="2">
    <source>
        <dbReference type="SAM" id="MobiDB-lite"/>
    </source>
</evidence>
<evidence type="ECO:0000256" key="1">
    <source>
        <dbReference type="ARBA" id="ARBA00022801"/>
    </source>
</evidence>
<dbReference type="EMBL" id="CAFBMT010000010">
    <property type="protein sequence ID" value="CAB4937224.1"/>
    <property type="molecule type" value="Genomic_DNA"/>
</dbReference>
<protein>
    <submittedName>
        <fullName evidence="5">Unannotated protein</fullName>
    </submittedName>
</protein>
<organism evidence="5">
    <name type="scientific">freshwater metagenome</name>
    <dbReference type="NCBI Taxonomy" id="449393"/>
    <lineage>
        <taxon>unclassified sequences</taxon>
        <taxon>metagenomes</taxon>
        <taxon>ecological metagenomes</taxon>
    </lineage>
</organism>
<feature type="region of interest" description="Disordered" evidence="2">
    <location>
        <begin position="42"/>
        <end position="61"/>
    </location>
</feature>
<dbReference type="InterPro" id="IPR006683">
    <property type="entry name" value="Thioestr_dom"/>
</dbReference>
<evidence type="ECO:0000313" key="4">
    <source>
        <dbReference type="EMBL" id="CAB4363872.1"/>
    </source>
</evidence>
<name>A0A6J6PQP6_9ZZZZ</name>
<accession>A0A6J6PQP6</accession>
<dbReference type="AlphaFoldDB" id="A0A6J6PQP6"/>
<dbReference type="EMBL" id="CAESGF010000008">
    <property type="protein sequence ID" value="CAB4363872.1"/>
    <property type="molecule type" value="Genomic_DNA"/>
</dbReference>
<dbReference type="GO" id="GO:0016787">
    <property type="term" value="F:hydrolase activity"/>
    <property type="evidence" value="ECO:0007669"/>
    <property type="project" value="UniProtKB-KW"/>
</dbReference>
<evidence type="ECO:0000259" key="3">
    <source>
        <dbReference type="Pfam" id="PF03061"/>
    </source>
</evidence>
<evidence type="ECO:0000313" key="5">
    <source>
        <dbReference type="EMBL" id="CAB4700762.1"/>
    </source>
</evidence>
<dbReference type="Pfam" id="PF03061">
    <property type="entry name" value="4HBT"/>
    <property type="match status" value="1"/>
</dbReference>
<dbReference type="CDD" id="cd03443">
    <property type="entry name" value="PaaI_thioesterase"/>
    <property type="match status" value="1"/>
</dbReference>
<feature type="compositionally biased region" description="Basic and acidic residues" evidence="2">
    <location>
        <begin position="42"/>
        <end position="53"/>
    </location>
</feature>
<dbReference type="SUPFAM" id="SSF54637">
    <property type="entry name" value="Thioesterase/thiol ester dehydrase-isomerase"/>
    <property type="match status" value="2"/>
</dbReference>
<evidence type="ECO:0000313" key="7">
    <source>
        <dbReference type="EMBL" id="CAB4937224.1"/>
    </source>
</evidence>
<dbReference type="EMBL" id="CAEZYF010000001">
    <property type="protein sequence ID" value="CAB4700762.1"/>
    <property type="molecule type" value="Genomic_DNA"/>
</dbReference>
<keyword evidence="1" id="KW-0378">Hydrolase</keyword>
<dbReference type="InterPro" id="IPR029069">
    <property type="entry name" value="HotDog_dom_sf"/>
</dbReference>